<evidence type="ECO:0000313" key="1">
    <source>
        <dbReference type="EMBL" id="MFD1541941.1"/>
    </source>
</evidence>
<accession>A0ABW4GGU5</accession>
<sequence length="54" mass="6081">MKLMSRKGKRWRPAGNPVRLRATYNRYFGVVRMIAALDLAAGKLSGEELYVVIG</sequence>
<protein>
    <recommendedName>
        <fullName evidence="3">Transposase</fullName>
    </recommendedName>
</protein>
<comment type="caution">
    <text evidence="1">The sequence shown here is derived from an EMBL/GenBank/DDBJ whole genome shotgun (WGS) entry which is preliminary data.</text>
</comment>
<proteinExistence type="predicted"/>
<dbReference type="EMBL" id="JBHUCM010000031">
    <property type="protein sequence ID" value="MFD1541941.1"/>
    <property type="molecule type" value="Genomic_DNA"/>
</dbReference>
<dbReference type="Proteomes" id="UP001597097">
    <property type="component" value="Unassembled WGS sequence"/>
</dbReference>
<evidence type="ECO:0000313" key="2">
    <source>
        <dbReference type="Proteomes" id="UP001597097"/>
    </source>
</evidence>
<evidence type="ECO:0008006" key="3">
    <source>
        <dbReference type="Google" id="ProtNLM"/>
    </source>
</evidence>
<organism evidence="1 2">
    <name type="scientific">Nonomuraea guangzhouensis</name>
    <dbReference type="NCBI Taxonomy" id="1291555"/>
    <lineage>
        <taxon>Bacteria</taxon>
        <taxon>Bacillati</taxon>
        <taxon>Actinomycetota</taxon>
        <taxon>Actinomycetes</taxon>
        <taxon>Streptosporangiales</taxon>
        <taxon>Streptosporangiaceae</taxon>
        <taxon>Nonomuraea</taxon>
    </lineage>
</organism>
<reference evidence="2" key="1">
    <citation type="journal article" date="2019" name="Int. J. Syst. Evol. Microbiol.">
        <title>The Global Catalogue of Microorganisms (GCM) 10K type strain sequencing project: providing services to taxonomists for standard genome sequencing and annotation.</title>
        <authorList>
            <consortium name="The Broad Institute Genomics Platform"/>
            <consortium name="The Broad Institute Genome Sequencing Center for Infectious Disease"/>
            <person name="Wu L."/>
            <person name="Ma J."/>
        </authorList>
    </citation>
    <scope>NUCLEOTIDE SEQUENCE [LARGE SCALE GENOMIC DNA]</scope>
    <source>
        <strain evidence="2">CGMCC 1.15399</strain>
    </source>
</reference>
<gene>
    <name evidence="1" type="ORF">ACFSJ0_33170</name>
</gene>
<dbReference type="RefSeq" id="WP_219535508.1">
    <property type="nucleotide sequence ID" value="NZ_JAHKRM010000026.1"/>
</dbReference>
<keyword evidence="2" id="KW-1185">Reference proteome</keyword>
<name>A0ABW4GGU5_9ACTN</name>